<evidence type="ECO:0000256" key="2">
    <source>
        <dbReference type="ARBA" id="ARBA00022490"/>
    </source>
</evidence>
<keyword evidence="3 8" id="KW-0436">Ligase</keyword>
<evidence type="ECO:0000313" key="11">
    <source>
        <dbReference type="Proteomes" id="UP001177769"/>
    </source>
</evidence>
<evidence type="ECO:0000259" key="9">
    <source>
        <dbReference type="SMART" id="SM00977"/>
    </source>
</evidence>
<sequence>MLHATAAQARALGLHVCALHVHHGLSPQADAWLAHGQRQCADWAAAGLPISFHARRLSGAPAPGQSIEAWARGGRYQALAEMAATQACGLLLLAHHRRDQAETWLLQALRGAGSAGLAGMPRAQARAGLVWARPWLDHPRSAIEAYVAAHGLAHVEDESNQDPRYARNRIRLQLWEGLSEAFPQAEASLAQAAAWAQQALSLQQEIAAEDLPRWTDAEGLQQAALGVLSAARASNLLRAWLLQCLGRAAPASLVQRLLDELPTARTGYWPVPGGRLQLYRGRLSLQPLGPATVVAAPEALEALDLSRPGQYRSAQWGGYWLVQAVAQGGVAPSTLAALSARARQGGEQFLSHPQRVARSLKKAWQAAGVPASARHGPLLYAGAQLLHVPGLGLDARCWAEPGQPQLSISWHAD</sequence>
<dbReference type="SMART" id="SM00977">
    <property type="entry name" value="TilS_C"/>
    <property type="match status" value="1"/>
</dbReference>
<comment type="catalytic activity">
    <reaction evidence="7 8">
        <text>cytidine(34) in tRNA(Ile2) + L-lysine + ATP = lysidine(34) in tRNA(Ile2) + AMP + diphosphate + H(+)</text>
        <dbReference type="Rhea" id="RHEA:43744"/>
        <dbReference type="Rhea" id="RHEA-COMP:10625"/>
        <dbReference type="Rhea" id="RHEA-COMP:10670"/>
        <dbReference type="ChEBI" id="CHEBI:15378"/>
        <dbReference type="ChEBI" id="CHEBI:30616"/>
        <dbReference type="ChEBI" id="CHEBI:32551"/>
        <dbReference type="ChEBI" id="CHEBI:33019"/>
        <dbReference type="ChEBI" id="CHEBI:82748"/>
        <dbReference type="ChEBI" id="CHEBI:83665"/>
        <dbReference type="ChEBI" id="CHEBI:456215"/>
        <dbReference type="EC" id="6.3.4.19"/>
    </reaction>
</comment>
<keyword evidence="4 8" id="KW-0819">tRNA processing</keyword>
<dbReference type="NCBIfam" id="TIGR02432">
    <property type="entry name" value="lysidine_TilS_N"/>
    <property type="match status" value="1"/>
</dbReference>
<dbReference type="InterPro" id="IPR012795">
    <property type="entry name" value="tRNA_Ile_lys_synt_N"/>
</dbReference>
<comment type="subcellular location">
    <subcellularLocation>
        <location evidence="1 8">Cytoplasm</location>
    </subcellularLocation>
</comment>
<evidence type="ECO:0000256" key="1">
    <source>
        <dbReference type="ARBA" id="ARBA00004496"/>
    </source>
</evidence>
<dbReference type="GO" id="GO:0005524">
    <property type="term" value="F:ATP binding"/>
    <property type="evidence" value="ECO:0007669"/>
    <property type="project" value="UniProtKB-KW"/>
</dbReference>
<dbReference type="GO" id="GO:0032267">
    <property type="term" value="F:tRNA(Ile)-lysidine synthase activity"/>
    <property type="evidence" value="ECO:0007669"/>
    <property type="project" value="UniProtKB-EC"/>
</dbReference>
<name>A0AA95SVR3_9BURK</name>
<keyword evidence="6" id="KW-0067">ATP-binding</keyword>
<dbReference type="InterPro" id="IPR014729">
    <property type="entry name" value="Rossmann-like_a/b/a_fold"/>
</dbReference>
<dbReference type="InterPro" id="IPR012094">
    <property type="entry name" value="tRNA_Ile_lys_synt"/>
</dbReference>
<dbReference type="GO" id="GO:0005737">
    <property type="term" value="C:cytoplasm"/>
    <property type="evidence" value="ECO:0007669"/>
    <property type="project" value="UniProtKB-SubCell"/>
</dbReference>
<dbReference type="Pfam" id="PF09179">
    <property type="entry name" value="TilS"/>
    <property type="match status" value="1"/>
</dbReference>
<dbReference type="SUPFAM" id="SSF82829">
    <property type="entry name" value="MesJ substrate recognition domain-like"/>
    <property type="match status" value="1"/>
</dbReference>
<comment type="function">
    <text evidence="8">Ligates lysine onto the cytidine present at position 34 of the AUA codon-specific tRNA(Ile) that contains the anticodon CAU, in an ATP-dependent manner. Cytidine is converted to lysidine, thus changing the amino acid specificity of the tRNA from methionine to isoleucine.</text>
</comment>
<dbReference type="SUPFAM" id="SSF56037">
    <property type="entry name" value="PheT/TilS domain"/>
    <property type="match status" value="1"/>
</dbReference>
<evidence type="ECO:0000256" key="5">
    <source>
        <dbReference type="ARBA" id="ARBA00022741"/>
    </source>
</evidence>
<dbReference type="KEGG" id="pais:PFX98_22585"/>
<accession>A0AA95SVR3</accession>
<dbReference type="Gene3D" id="3.40.50.620">
    <property type="entry name" value="HUPs"/>
    <property type="match status" value="1"/>
</dbReference>
<dbReference type="InterPro" id="IPR015262">
    <property type="entry name" value="tRNA_Ile_lys_synt_subst-bd"/>
</dbReference>
<dbReference type="GO" id="GO:0006400">
    <property type="term" value="P:tRNA modification"/>
    <property type="evidence" value="ECO:0007669"/>
    <property type="project" value="UniProtKB-UniRule"/>
</dbReference>
<keyword evidence="2 8" id="KW-0963">Cytoplasm</keyword>
<gene>
    <name evidence="8 10" type="primary">tilS</name>
    <name evidence="10" type="ORF">PFX98_22585</name>
</gene>
<dbReference type="PANTHER" id="PTHR43033:SF1">
    <property type="entry name" value="TRNA(ILE)-LYSIDINE SYNTHASE-RELATED"/>
    <property type="match status" value="1"/>
</dbReference>
<dbReference type="CDD" id="cd01992">
    <property type="entry name" value="TilS_N"/>
    <property type="match status" value="1"/>
</dbReference>
<dbReference type="Gene3D" id="1.20.59.20">
    <property type="match status" value="1"/>
</dbReference>
<evidence type="ECO:0000256" key="3">
    <source>
        <dbReference type="ARBA" id="ARBA00022598"/>
    </source>
</evidence>
<comment type="caution">
    <text evidence="8">Lacks conserved residue(s) required for the propagation of feature annotation.</text>
</comment>
<dbReference type="EC" id="6.3.4.19" evidence="8"/>
<dbReference type="Proteomes" id="UP001177769">
    <property type="component" value="Chromosome"/>
</dbReference>
<reference evidence="10" key="1">
    <citation type="submission" date="2023-01" db="EMBL/GenBank/DDBJ databases">
        <title>Whole genome sequence of Paucibacter sp. S2-9 isolated from pond sediment.</title>
        <authorList>
            <person name="Jung J.Y."/>
        </authorList>
    </citation>
    <scope>NUCLEOTIDE SEQUENCE</scope>
    <source>
        <strain evidence="10">S2-9</strain>
    </source>
</reference>
<comment type="similarity">
    <text evidence="8">Belongs to the tRNA(Ile)-lysidine synthase family.</text>
</comment>
<protein>
    <recommendedName>
        <fullName evidence="8">tRNA(Ile)-lysidine synthase</fullName>
        <ecNumber evidence="8">6.3.4.19</ecNumber>
    </recommendedName>
    <alternativeName>
        <fullName evidence="8">tRNA(Ile)-2-lysyl-cytidine synthase</fullName>
    </alternativeName>
    <alternativeName>
        <fullName evidence="8">tRNA(Ile)-lysidine synthetase</fullName>
    </alternativeName>
</protein>
<organism evidence="10 11">
    <name type="scientific">Paucibacter sediminis</name>
    <dbReference type="NCBI Taxonomy" id="3019553"/>
    <lineage>
        <taxon>Bacteria</taxon>
        <taxon>Pseudomonadati</taxon>
        <taxon>Pseudomonadota</taxon>
        <taxon>Betaproteobacteria</taxon>
        <taxon>Burkholderiales</taxon>
        <taxon>Sphaerotilaceae</taxon>
        <taxon>Roseateles</taxon>
    </lineage>
</organism>
<dbReference type="HAMAP" id="MF_01161">
    <property type="entry name" value="tRNA_Ile_lys_synt"/>
    <property type="match status" value="1"/>
</dbReference>
<keyword evidence="5" id="KW-0547">Nucleotide-binding</keyword>
<dbReference type="Pfam" id="PF11734">
    <property type="entry name" value="TilS_C"/>
    <property type="match status" value="1"/>
</dbReference>
<evidence type="ECO:0000256" key="7">
    <source>
        <dbReference type="ARBA" id="ARBA00048539"/>
    </source>
</evidence>
<dbReference type="EMBL" id="CP116346">
    <property type="protein sequence ID" value="WIT11644.1"/>
    <property type="molecule type" value="Genomic_DNA"/>
</dbReference>
<dbReference type="InterPro" id="IPR011063">
    <property type="entry name" value="TilS/TtcA_N"/>
</dbReference>
<dbReference type="RefSeq" id="WP_285232729.1">
    <property type="nucleotide sequence ID" value="NZ_CP116346.1"/>
</dbReference>
<evidence type="ECO:0000256" key="8">
    <source>
        <dbReference type="HAMAP-Rule" id="MF_01161"/>
    </source>
</evidence>
<dbReference type="AlphaFoldDB" id="A0AA95SVR3"/>
<dbReference type="InterPro" id="IPR012796">
    <property type="entry name" value="Lysidine-tRNA-synth_C"/>
</dbReference>
<evidence type="ECO:0000256" key="6">
    <source>
        <dbReference type="ARBA" id="ARBA00022840"/>
    </source>
</evidence>
<proteinExistence type="inferred from homology"/>
<feature type="domain" description="Lysidine-tRNA(Ile) synthetase C-terminal" evidence="9">
    <location>
        <begin position="338"/>
        <end position="410"/>
    </location>
</feature>
<dbReference type="SUPFAM" id="SSF52402">
    <property type="entry name" value="Adenine nucleotide alpha hydrolases-like"/>
    <property type="match status" value="1"/>
</dbReference>
<evidence type="ECO:0000256" key="4">
    <source>
        <dbReference type="ARBA" id="ARBA00022694"/>
    </source>
</evidence>
<dbReference type="Pfam" id="PF01171">
    <property type="entry name" value="ATP_bind_3"/>
    <property type="match status" value="1"/>
</dbReference>
<keyword evidence="11" id="KW-1185">Reference proteome</keyword>
<dbReference type="PANTHER" id="PTHR43033">
    <property type="entry name" value="TRNA(ILE)-LYSIDINE SYNTHASE-RELATED"/>
    <property type="match status" value="1"/>
</dbReference>
<evidence type="ECO:0000313" key="10">
    <source>
        <dbReference type="EMBL" id="WIT11644.1"/>
    </source>
</evidence>